<evidence type="ECO:0000313" key="13">
    <source>
        <dbReference type="EMBL" id="MBB4019088.1"/>
    </source>
</evidence>
<evidence type="ECO:0000256" key="4">
    <source>
        <dbReference type="ARBA" id="ARBA00022448"/>
    </source>
</evidence>
<dbReference type="NCBIfam" id="NF001851">
    <property type="entry name" value="PRK00571.2-4"/>
    <property type="match status" value="1"/>
</dbReference>
<evidence type="ECO:0000256" key="10">
    <source>
        <dbReference type="HAMAP-Rule" id="MF_00530"/>
    </source>
</evidence>
<keyword evidence="5 10" id="KW-0375">Hydrogen ion transport</keyword>
<comment type="caution">
    <text evidence="13">The sequence shown here is derived from an EMBL/GenBank/DDBJ whole genome shotgun (WGS) entry which is preliminary data.</text>
</comment>
<dbReference type="Pfam" id="PF02823">
    <property type="entry name" value="ATP-synt_DE_N"/>
    <property type="match status" value="1"/>
</dbReference>
<dbReference type="PANTHER" id="PTHR13822:SF10">
    <property type="entry name" value="ATP SYNTHASE EPSILON CHAIN, CHLOROPLASTIC"/>
    <property type="match status" value="1"/>
</dbReference>
<name>A0A840C659_9HYPH</name>
<dbReference type="GO" id="GO:0012505">
    <property type="term" value="C:endomembrane system"/>
    <property type="evidence" value="ECO:0007669"/>
    <property type="project" value="UniProtKB-SubCell"/>
</dbReference>
<accession>A0A840C659</accession>
<keyword evidence="6 10" id="KW-0406">Ion transport</keyword>
<dbReference type="NCBIfam" id="TIGR01216">
    <property type="entry name" value="ATP_synt_epsi"/>
    <property type="match status" value="1"/>
</dbReference>
<evidence type="ECO:0000259" key="12">
    <source>
        <dbReference type="Pfam" id="PF02823"/>
    </source>
</evidence>
<protein>
    <recommendedName>
        <fullName evidence="10">ATP synthase epsilon chain</fullName>
    </recommendedName>
    <alternativeName>
        <fullName evidence="10">ATP synthase F1 sector epsilon subunit</fullName>
    </alternativeName>
    <alternativeName>
        <fullName evidence="10">F-ATPase epsilon subunit</fullName>
    </alternativeName>
</protein>
<dbReference type="HAMAP" id="MF_00530">
    <property type="entry name" value="ATP_synth_epsil_bac"/>
    <property type="match status" value="1"/>
</dbReference>
<keyword evidence="14" id="KW-1185">Reference proteome</keyword>
<proteinExistence type="inferred from homology"/>
<gene>
    <name evidence="10" type="primary">atpC</name>
    <name evidence="13" type="ORF">GGR16_004135</name>
</gene>
<evidence type="ECO:0000256" key="7">
    <source>
        <dbReference type="ARBA" id="ARBA00023136"/>
    </source>
</evidence>
<dbReference type="GO" id="GO:0005524">
    <property type="term" value="F:ATP binding"/>
    <property type="evidence" value="ECO:0007669"/>
    <property type="project" value="UniProtKB-UniRule"/>
</dbReference>
<organism evidence="13 14">
    <name type="scientific">Chelatococcus caeni</name>
    <dbReference type="NCBI Taxonomy" id="1348468"/>
    <lineage>
        <taxon>Bacteria</taxon>
        <taxon>Pseudomonadati</taxon>
        <taxon>Pseudomonadota</taxon>
        <taxon>Alphaproteobacteria</taxon>
        <taxon>Hyphomicrobiales</taxon>
        <taxon>Chelatococcaceae</taxon>
        <taxon>Chelatococcus</taxon>
    </lineage>
</organism>
<keyword evidence="4 10" id="KW-0813">Transport</keyword>
<dbReference type="InterPro" id="IPR001469">
    <property type="entry name" value="ATP_synth_F1_dsu/esu"/>
</dbReference>
<evidence type="ECO:0000256" key="6">
    <source>
        <dbReference type="ARBA" id="ARBA00023065"/>
    </source>
</evidence>
<dbReference type="CDD" id="cd12152">
    <property type="entry name" value="F1-ATPase_delta"/>
    <property type="match status" value="1"/>
</dbReference>
<dbReference type="SUPFAM" id="SSF51344">
    <property type="entry name" value="Epsilon subunit of F1F0-ATP synthase N-terminal domain"/>
    <property type="match status" value="1"/>
</dbReference>
<dbReference type="EMBL" id="JACIEN010000006">
    <property type="protein sequence ID" value="MBB4019088.1"/>
    <property type="molecule type" value="Genomic_DNA"/>
</dbReference>
<evidence type="ECO:0000313" key="14">
    <source>
        <dbReference type="Proteomes" id="UP000577362"/>
    </source>
</evidence>
<dbReference type="GO" id="GO:0045259">
    <property type="term" value="C:proton-transporting ATP synthase complex"/>
    <property type="evidence" value="ECO:0007669"/>
    <property type="project" value="UniProtKB-KW"/>
</dbReference>
<dbReference type="Proteomes" id="UP000577362">
    <property type="component" value="Unassembled WGS sequence"/>
</dbReference>
<comment type="subunit">
    <text evidence="10 11">F-type ATPases have 2 components, CF(1) - the catalytic core - and CF(0) - the membrane proton channel. CF(1) has five subunits: alpha(3), beta(3), gamma(1), delta(1), epsilon(1). CF(0) has three main subunits: a, b and c.</text>
</comment>
<dbReference type="AlphaFoldDB" id="A0A840C659"/>
<comment type="function">
    <text evidence="1 10">Produces ATP from ADP in the presence of a proton gradient across the membrane.</text>
</comment>
<keyword evidence="7 10" id="KW-0472">Membrane</keyword>
<dbReference type="InterPro" id="IPR020546">
    <property type="entry name" value="ATP_synth_F1_dsu/esu_N"/>
</dbReference>
<dbReference type="RefSeq" id="WP_019402740.1">
    <property type="nucleotide sequence ID" value="NZ_JACIEN010000006.1"/>
</dbReference>
<comment type="subcellular location">
    <subcellularLocation>
        <location evidence="10">Cell membrane</location>
        <topology evidence="10">Peripheral membrane protein</topology>
    </subcellularLocation>
    <subcellularLocation>
        <location evidence="2">Endomembrane system</location>
        <topology evidence="2">Peripheral membrane protein</topology>
    </subcellularLocation>
</comment>
<reference evidence="13 14" key="1">
    <citation type="submission" date="2020-08" db="EMBL/GenBank/DDBJ databases">
        <title>Genomic Encyclopedia of Type Strains, Phase IV (KMG-IV): sequencing the most valuable type-strain genomes for metagenomic binning, comparative biology and taxonomic classification.</title>
        <authorList>
            <person name="Goeker M."/>
        </authorList>
    </citation>
    <scope>NUCLEOTIDE SEQUENCE [LARGE SCALE GENOMIC DNA]</scope>
    <source>
        <strain evidence="13 14">DSM 103737</strain>
    </source>
</reference>
<dbReference type="Gene3D" id="2.60.15.10">
    <property type="entry name" value="F0F1 ATP synthase delta/epsilon subunit, N-terminal"/>
    <property type="match status" value="1"/>
</dbReference>
<evidence type="ECO:0000256" key="9">
    <source>
        <dbReference type="ARBA" id="ARBA00023310"/>
    </source>
</evidence>
<dbReference type="PANTHER" id="PTHR13822">
    <property type="entry name" value="ATP SYNTHASE DELTA/EPSILON CHAIN"/>
    <property type="match status" value="1"/>
</dbReference>
<comment type="similarity">
    <text evidence="3 10 11">Belongs to the ATPase epsilon chain family.</text>
</comment>
<keyword evidence="9 10" id="KW-0066">ATP synthesis</keyword>
<keyword evidence="10" id="KW-1003">Cell membrane</keyword>
<evidence type="ECO:0000256" key="3">
    <source>
        <dbReference type="ARBA" id="ARBA00005712"/>
    </source>
</evidence>
<keyword evidence="8 10" id="KW-0139">CF(1)</keyword>
<evidence type="ECO:0000256" key="8">
    <source>
        <dbReference type="ARBA" id="ARBA00023196"/>
    </source>
</evidence>
<evidence type="ECO:0000256" key="5">
    <source>
        <dbReference type="ARBA" id="ARBA00022781"/>
    </source>
</evidence>
<dbReference type="InterPro" id="IPR036771">
    <property type="entry name" value="ATPsynth_dsu/esu_N"/>
</dbReference>
<evidence type="ECO:0000256" key="2">
    <source>
        <dbReference type="ARBA" id="ARBA00004184"/>
    </source>
</evidence>
<sequence length="133" mass="14128">MATFTFELVSPERLLFSGEVESVVVPSSEGEMTVMAGHAPVMAVLKPGVVAVSEGKGAVRRLFVRGGFADVGPDGLTILAEVALPMEELDAETLAQHVRDAEEDVADAKTDQARQAAAERLSQLTELRDALVH</sequence>
<feature type="domain" description="ATP synthase F1 complex delta/epsilon subunit N-terminal" evidence="12">
    <location>
        <begin position="4"/>
        <end position="83"/>
    </location>
</feature>
<dbReference type="GO" id="GO:0046933">
    <property type="term" value="F:proton-transporting ATP synthase activity, rotational mechanism"/>
    <property type="evidence" value="ECO:0007669"/>
    <property type="project" value="UniProtKB-UniRule"/>
</dbReference>
<evidence type="ECO:0000256" key="1">
    <source>
        <dbReference type="ARBA" id="ARBA00003543"/>
    </source>
</evidence>
<dbReference type="GO" id="GO:0005886">
    <property type="term" value="C:plasma membrane"/>
    <property type="evidence" value="ECO:0007669"/>
    <property type="project" value="UniProtKB-SubCell"/>
</dbReference>
<evidence type="ECO:0000256" key="11">
    <source>
        <dbReference type="RuleBase" id="RU003656"/>
    </source>
</evidence>